<dbReference type="GO" id="GO:0015035">
    <property type="term" value="F:protein-disulfide reductase activity"/>
    <property type="evidence" value="ECO:0007669"/>
    <property type="project" value="InterPro"/>
</dbReference>
<name>A0AAF0AXZ3_9SCHI</name>
<dbReference type="NCBIfam" id="TIGR01068">
    <property type="entry name" value="thioredoxin"/>
    <property type="match status" value="1"/>
</dbReference>
<evidence type="ECO:0000256" key="2">
    <source>
        <dbReference type="PIRNR" id="PIRNR000077"/>
    </source>
</evidence>
<dbReference type="FunFam" id="3.40.30.10:FF:000245">
    <property type="entry name" value="Thioredoxin"/>
    <property type="match status" value="1"/>
</dbReference>
<dbReference type="CDD" id="cd02947">
    <property type="entry name" value="TRX_family"/>
    <property type="match status" value="1"/>
</dbReference>
<proteinExistence type="inferred from homology"/>
<dbReference type="Gene3D" id="3.40.30.10">
    <property type="entry name" value="Glutaredoxin"/>
    <property type="match status" value="1"/>
</dbReference>
<dbReference type="PROSITE" id="PS00194">
    <property type="entry name" value="THIOREDOXIN_1"/>
    <property type="match status" value="1"/>
</dbReference>
<sequence>MVNQISKTEDFKAVIAQNKLVVVDFFATWCGPCKAIAPKVDQFSKTYSEAEFIKVDVDELSEIAAEAGVHAMPSFFLYKSGQKIAEVVGANPAKLEAAIKENL</sequence>
<feature type="site" description="Contributes to redox potential value" evidence="3">
    <location>
        <position position="32"/>
    </location>
</feature>
<evidence type="ECO:0000313" key="6">
    <source>
        <dbReference type="EMBL" id="WBW74510.1"/>
    </source>
</evidence>
<accession>A0AAF0AXZ3</accession>
<dbReference type="RefSeq" id="XP_056038753.1">
    <property type="nucleotide sequence ID" value="XM_056182435.1"/>
</dbReference>
<evidence type="ECO:0000259" key="5">
    <source>
        <dbReference type="PROSITE" id="PS51352"/>
    </source>
</evidence>
<keyword evidence="4" id="KW-0676">Redox-active center</keyword>
<dbReference type="SUPFAM" id="SSF52833">
    <property type="entry name" value="Thioredoxin-like"/>
    <property type="match status" value="1"/>
</dbReference>
<reference evidence="6 7" key="1">
    <citation type="journal article" date="2023" name="G3 (Bethesda)">
        <title>A high-quality reference genome for the fission yeast Schizosaccharomyces osmophilus.</title>
        <authorList>
            <person name="Jia G.S."/>
            <person name="Zhang W.C."/>
            <person name="Liang Y."/>
            <person name="Liu X.H."/>
            <person name="Rhind N."/>
            <person name="Pidoux A."/>
            <person name="Brysch-Herzberg M."/>
            <person name="Du L.L."/>
        </authorList>
    </citation>
    <scope>NUCLEOTIDE SEQUENCE [LARGE SCALE GENOMIC DNA]</scope>
    <source>
        <strain evidence="6 7">CBS 15793</strain>
    </source>
</reference>
<feature type="active site" description="Nucleophile" evidence="3">
    <location>
        <position position="33"/>
    </location>
</feature>
<dbReference type="GeneID" id="80877124"/>
<dbReference type="InterPro" id="IPR005746">
    <property type="entry name" value="Thioredoxin"/>
</dbReference>
<evidence type="ECO:0000256" key="3">
    <source>
        <dbReference type="PIRSR" id="PIRSR000077-1"/>
    </source>
</evidence>
<dbReference type="PANTHER" id="PTHR46115">
    <property type="entry name" value="THIOREDOXIN-LIKE PROTEIN 1"/>
    <property type="match status" value="1"/>
</dbReference>
<dbReference type="KEGG" id="som:SOMG_03646"/>
<dbReference type="EMBL" id="CP115612">
    <property type="protein sequence ID" value="WBW74510.1"/>
    <property type="molecule type" value="Genomic_DNA"/>
</dbReference>
<comment type="similarity">
    <text evidence="2">Belongs to the thioredoxin family.</text>
</comment>
<feature type="site" description="Deprotonates C-terminal active site Cys" evidence="3">
    <location>
        <position position="24"/>
    </location>
</feature>
<dbReference type="InterPro" id="IPR036249">
    <property type="entry name" value="Thioredoxin-like_sf"/>
</dbReference>
<dbReference type="InterPro" id="IPR013766">
    <property type="entry name" value="Thioredoxin_domain"/>
</dbReference>
<organism evidence="6 7">
    <name type="scientific">Schizosaccharomyces osmophilus</name>
    <dbReference type="NCBI Taxonomy" id="2545709"/>
    <lineage>
        <taxon>Eukaryota</taxon>
        <taxon>Fungi</taxon>
        <taxon>Dikarya</taxon>
        <taxon>Ascomycota</taxon>
        <taxon>Taphrinomycotina</taxon>
        <taxon>Schizosaccharomycetes</taxon>
        <taxon>Schizosaccharomycetales</taxon>
        <taxon>Schizosaccharomycetaceae</taxon>
        <taxon>Schizosaccharomyces</taxon>
    </lineage>
</organism>
<evidence type="ECO:0000256" key="1">
    <source>
        <dbReference type="ARBA" id="ARBA00023157"/>
    </source>
</evidence>
<dbReference type="Pfam" id="PF00085">
    <property type="entry name" value="Thioredoxin"/>
    <property type="match status" value="1"/>
</dbReference>
<dbReference type="InterPro" id="IPR017937">
    <property type="entry name" value="Thioredoxin_CS"/>
</dbReference>
<keyword evidence="7" id="KW-1185">Reference proteome</keyword>
<dbReference type="PRINTS" id="PR00421">
    <property type="entry name" value="THIOREDOXIN"/>
</dbReference>
<dbReference type="Proteomes" id="UP001212411">
    <property type="component" value="Chromosome 2"/>
</dbReference>
<feature type="site" description="Contributes to redox potential value" evidence="3">
    <location>
        <position position="31"/>
    </location>
</feature>
<dbReference type="PIRSF" id="PIRSF000077">
    <property type="entry name" value="Thioredoxin"/>
    <property type="match status" value="1"/>
</dbReference>
<feature type="domain" description="Thioredoxin" evidence="5">
    <location>
        <begin position="1"/>
        <end position="103"/>
    </location>
</feature>
<evidence type="ECO:0000256" key="4">
    <source>
        <dbReference type="PIRSR" id="PIRSR000077-4"/>
    </source>
</evidence>
<feature type="disulfide bond" description="Redox-active" evidence="4">
    <location>
        <begin position="30"/>
        <end position="33"/>
    </location>
</feature>
<keyword evidence="1 4" id="KW-1015">Disulfide bond</keyword>
<dbReference type="AlphaFoldDB" id="A0AAF0AXZ3"/>
<protein>
    <recommendedName>
        <fullName evidence="2">Thioredoxin</fullName>
    </recommendedName>
</protein>
<gene>
    <name evidence="6" type="primary">trx1</name>
    <name evidence="6" type="ORF">SOMG_03646</name>
</gene>
<evidence type="ECO:0000313" key="7">
    <source>
        <dbReference type="Proteomes" id="UP001212411"/>
    </source>
</evidence>
<dbReference type="PROSITE" id="PS51352">
    <property type="entry name" value="THIOREDOXIN_2"/>
    <property type="match status" value="1"/>
</dbReference>
<feature type="active site" description="Nucleophile" evidence="3">
    <location>
        <position position="30"/>
    </location>
</feature>